<dbReference type="InParanoid" id="A0A4Q1BEY5"/>
<gene>
    <name evidence="2" type="ORF">M231_06729</name>
</gene>
<evidence type="ECO:0000313" key="3">
    <source>
        <dbReference type="Proteomes" id="UP000289152"/>
    </source>
</evidence>
<sequence>MAAIQRPATPYPHFAEITHASTSSYSPSHSINFPMKPVYTPTPPSLLARAASGSLPRIRAPHSPNPSKSRKIELPSSYPNRPSFSPIGRRSTSSQSSIYSYTSISARSSVSSQSSQSSQYHETSEVSEKPLPLTPKITNDMEYSVPDEAYLQPASYPSRPTFKRRDTPRPTARAVETMQENEDGNGMRTERKSTLTSVVDGGKWVILG</sequence>
<dbReference type="Proteomes" id="UP000289152">
    <property type="component" value="Unassembled WGS sequence"/>
</dbReference>
<reference evidence="2 3" key="1">
    <citation type="submission" date="2016-06" db="EMBL/GenBank/DDBJ databases">
        <title>Evolution of pathogenesis and genome organization in the Tremellales.</title>
        <authorList>
            <person name="Cuomo C."/>
            <person name="Litvintseva A."/>
            <person name="Heitman J."/>
            <person name="Chen Y."/>
            <person name="Sun S."/>
            <person name="Springer D."/>
            <person name="Dromer F."/>
            <person name="Young S."/>
            <person name="Zeng Q."/>
            <person name="Chapman S."/>
            <person name="Gujja S."/>
            <person name="Saif S."/>
            <person name="Birren B."/>
        </authorList>
    </citation>
    <scope>NUCLEOTIDE SEQUENCE [LARGE SCALE GENOMIC DNA]</scope>
    <source>
        <strain evidence="2 3">ATCC 28783</strain>
    </source>
</reference>
<evidence type="ECO:0000313" key="2">
    <source>
        <dbReference type="EMBL" id="RXK36015.1"/>
    </source>
</evidence>
<keyword evidence="3" id="KW-1185">Reference proteome</keyword>
<proteinExistence type="predicted"/>
<accession>A0A4Q1BEY5</accession>
<dbReference type="EMBL" id="SDIL01000112">
    <property type="protein sequence ID" value="RXK36015.1"/>
    <property type="molecule type" value="Genomic_DNA"/>
</dbReference>
<feature type="compositionally biased region" description="Low complexity" evidence="1">
    <location>
        <begin position="85"/>
        <end position="121"/>
    </location>
</feature>
<protein>
    <submittedName>
        <fullName evidence="2">Uncharacterized protein</fullName>
    </submittedName>
</protein>
<evidence type="ECO:0000256" key="1">
    <source>
        <dbReference type="SAM" id="MobiDB-lite"/>
    </source>
</evidence>
<dbReference type="VEuPathDB" id="FungiDB:TREMEDRAFT_60825"/>
<dbReference type="AlphaFoldDB" id="A0A4Q1BEY5"/>
<feature type="region of interest" description="Disordered" evidence="1">
    <location>
        <begin position="22"/>
        <end position="191"/>
    </location>
</feature>
<comment type="caution">
    <text evidence="2">The sequence shown here is derived from an EMBL/GenBank/DDBJ whole genome shotgun (WGS) entry which is preliminary data.</text>
</comment>
<name>A0A4Q1BEY5_TREME</name>
<organism evidence="2 3">
    <name type="scientific">Tremella mesenterica</name>
    <name type="common">Jelly fungus</name>
    <dbReference type="NCBI Taxonomy" id="5217"/>
    <lineage>
        <taxon>Eukaryota</taxon>
        <taxon>Fungi</taxon>
        <taxon>Dikarya</taxon>
        <taxon>Basidiomycota</taxon>
        <taxon>Agaricomycotina</taxon>
        <taxon>Tremellomycetes</taxon>
        <taxon>Tremellales</taxon>
        <taxon>Tremellaceae</taxon>
        <taxon>Tremella</taxon>
    </lineage>
</organism>